<evidence type="ECO:0000313" key="3">
    <source>
        <dbReference type="Proteomes" id="UP000480548"/>
    </source>
</evidence>
<reference evidence="2 3" key="1">
    <citation type="submission" date="2019-06" db="EMBL/GenBank/DDBJ databases">
        <authorList>
            <person name="Palmer J.M."/>
        </authorList>
    </citation>
    <scope>NUCLEOTIDE SEQUENCE [LARGE SCALE GENOMIC DNA]</scope>
    <source>
        <strain evidence="2 3">TWF703</strain>
    </source>
</reference>
<dbReference type="EMBL" id="WIQZ01000014">
    <property type="protein sequence ID" value="KAF3141368.1"/>
    <property type="molecule type" value="Genomic_DNA"/>
</dbReference>
<dbReference type="AlphaFoldDB" id="A0A7C8P9I3"/>
<name>A0A7C8P9I3_ORBOL</name>
<accession>A0A7C8P9I3</accession>
<evidence type="ECO:0000256" key="1">
    <source>
        <dbReference type="SAM" id="MobiDB-lite"/>
    </source>
</evidence>
<gene>
    <name evidence="2" type="ORF">TWF703_002168</name>
</gene>
<evidence type="ECO:0000313" key="2">
    <source>
        <dbReference type="EMBL" id="KAF3141368.1"/>
    </source>
</evidence>
<protein>
    <submittedName>
        <fullName evidence="2">Uncharacterized protein</fullName>
    </submittedName>
</protein>
<proteinExistence type="predicted"/>
<sequence>MTTAPGLTQQLPHRLVLRHQINWGTFIIVRAKCWNVGSLSQSKENPPTDCQDKNFNPREQSICKKSYRR</sequence>
<feature type="region of interest" description="Disordered" evidence="1">
    <location>
        <begin position="39"/>
        <end position="69"/>
    </location>
</feature>
<organism evidence="2 3">
    <name type="scientific">Orbilia oligospora</name>
    <name type="common">Nematode-trapping fungus</name>
    <name type="synonym">Arthrobotrys oligospora</name>
    <dbReference type="NCBI Taxonomy" id="2813651"/>
    <lineage>
        <taxon>Eukaryota</taxon>
        <taxon>Fungi</taxon>
        <taxon>Dikarya</taxon>
        <taxon>Ascomycota</taxon>
        <taxon>Pezizomycotina</taxon>
        <taxon>Orbiliomycetes</taxon>
        <taxon>Orbiliales</taxon>
        <taxon>Orbiliaceae</taxon>
        <taxon>Orbilia</taxon>
    </lineage>
</organism>
<dbReference type="Proteomes" id="UP000480548">
    <property type="component" value="Unassembled WGS sequence"/>
</dbReference>
<comment type="caution">
    <text evidence="2">The sequence shown here is derived from an EMBL/GenBank/DDBJ whole genome shotgun (WGS) entry which is preliminary data.</text>
</comment>